<dbReference type="STRING" id="1328760.A0A164Z884"/>
<organism evidence="1 2">
    <name type="scientific">Xylona heveae (strain CBS 132557 / TC161)</name>
    <dbReference type="NCBI Taxonomy" id="1328760"/>
    <lineage>
        <taxon>Eukaryota</taxon>
        <taxon>Fungi</taxon>
        <taxon>Dikarya</taxon>
        <taxon>Ascomycota</taxon>
        <taxon>Pezizomycotina</taxon>
        <taxon>Xylonomycetes</taxon>
        <taxon>Xylonales</taxon>
        <taxon>Xylonaceae</taxon>
        <taxon>Xylona</taxon>
    </lineage>
</organism>
<dbReference type="GeneID" id="28898975"/>
<dbReference type="InParanoid" id="A0A164Z884"/>
<gene>
    <name evidence="1" type="ORF">L228DRAFT_254589</name>
</gene>
<sequence length="675" mass="76398">MRSRKFHRTDEELQGYKQMYHKLHNLENFPSVLPEARDMLISFFAETLDTATKAPERGILGLKKFDVEQLTAFLKAKDDNITQRWENYLARRARGAPRELFKDLEHAKWFLRQSAPNKMVDGAWLGHVHNITTPFALRRITKNAWQVFSEEVGDGDLTKNHAYIYASLTKEIEAGLPDASSHAFVEPSLGLNEIAPWKAGLSQLLISLFPHEFLPEILGFNMHFEMLTWDTMRAIKELEELKLDSYYFLLHISIDNADSGHTAMAMQAVIDFLNHVKKTEGTAAAHQAWKRVQAGFILSESLPSSPSNTFADVLPKRHPNKLEAEVLRAFKTKAPVAHKLHCGTRVSIQRRSLVDWLEPNAFESEIRQMEFLDALSNSKPWIYKGHPERSRLIQSLEWEGKMFGSFTQTEVEDLRKWIESLARPMPNAEIYWSFTRRTAISSEIALKCRSIRVAYPVIGPATDSHLSTPGKTLSASELTFQVASTSRPALDKLLPLWFTHTCLLEAIVTIPIKTTDQSTAAVLRVLRAQYGFAPEGSGVAGMDEVRRTDSIDLVQLGLEMIKAAGLPQPQCLSDVLCGRESGFADEMLHMSMRPMENRELLMGMSLAFVNLHESLATSSSINLLSMDSKAILADMAAREREGLRFCLEELRSSNARYARFCQGYEMGKQEIESCF</sequence>
<dbReference type="OMA" id="PMENREL"/>
<reference evidence="1 2" key="1">
    <citation type="journal article" date="2016" name="Fungal Biol.">
        <title>The genome of Xylona heveae provides a window into fungal endophytism.</title>
        <authorList>
            <person name="Gazis R."/>
            <person name="Kuo A."/>
            <person name="Riley R."/>
            <person name="LaButti K."/>
            <person name="Lipzen A."/>
            <person name="Lin J."/>
            <person name="Amirebrahimi M."/>
            <person name="Hesse C.N."/>
            <person name="Spatafora J.W."/>
            <person name="Henrissat B."/>
            <person name="Hainaut M."/>
            <person name="Grigoriev I.V."/>
            <person name="Hibbett D.S."/>
        </authorList>
    </citation>
    <scope>NUCLEOTIDE SEQUENCE [LARGE SCALE GENOMIC DNA]</scope>
    <source>
        <strain evidence="1 2">TC161</strain>
    </source>
</reference>
<dbReference type="Pfam" id="PF14518">
    <property type="entry name" value="Haem_oxygenas_2"/>
    <property type="match status" value="1"/>
</dbReference>
<accession>A0A164Z884</accession>
<evidence type="ECO:0000313" key="2">
    <source>
        <dbReference type="Proteomes" id="UP000076632"/>
    </source>
</evidence>
<name>A0A164Z884_XYLHT</name>
<protein>
    <submittedName>
        <fullName evidence="1">Uncharacterized protein</fullName>
    </submittedName>
</protein>
<dbReference type="OrthoDB" id="10057598at2759"/>
<dbReference type="EMBL" id="KV407469">
    <property type="protein sequence ID" value="KZF18807.1"/>
    <property type="molecule type" value="Genomic_DNA"/>
</dbReference>
<dbReference type="RefSeq" id="XP_018184362.1">
    <property type="nucleotide sequence ID" value="XM_018333838.1"/>
</dbReference>
<dbReference type="AlphaFoldDB" id="A0A164Z884"/>
<keyword evidence="2" id="KW-1185">Reference proteome</keyword>
<proteinExistence type="predicted"/>
<dbReference type="SMART" id="SM01236">
    <property type="entry name" value="Haem_oxygenase_2"/>
    <property type="match status" value="1"/>
</dbReference>
<dbReference type="Proteomes" id="UP000076632">
    <property type="component" value="Unassembled WGS sequence"/>
</dbReference>
<evidence type="ECO:0000313" key="1">
    <source>
        <dbReference type="EMBL" id="KZF18807.1"/>
    </source>
</evidence>